<evidence type="ECO:0000256" key="1">
    <source>
        <dbReference type="SAM" id="Phobius"/>
    </source>
</evidence>
<reference evidence="2 3" key="1">
    <citation type="submission" date="2023-09" db="EMBL/GenBank/DDBJ databases">
        <title>Pangenome analysis of Batrachochytrium dendrobatidis and related Chytrids.</title>
        <authorList>
            <person name="Yacoub M.N."/>
            <person name="Stajich J.E."/>
            <person name="James T.Y."/>
        </authorList>
    </citation>
    <scope>NUCLEOTIDE SEQUENCE [LARGE SCALE GENOMIC DNA]</scope>
    <source>
        <strain evidence="2 3">JEL0888</strain>
    </source>
</reference>
<feature type="transmembrane region" description="Helical" evidence="1">
    <location>
        <begin position="213"/>
        <end position="235"/>
    </location>
</feature>
<accession>A0ABR4MZ45</accession>
<feature type="transmembrane region" description="Helical" evidence="1">
    <location>
        <begin position="187"/>
        <end position="207"/>
    </location>
</feature>
<protein>
    <submittedName>
        <fullName evidence="2">Uncharacterized protein</fullName>
    </submittedName>
</protein>
<evidence type="ECO:0000313" key="3">
    <source>
        <dbReference type="Proteomes" id="UP001527925"/>
    </source>
</evidence>
<organism evidence="2 3">
    <name type="scientific">Polyrhizophydium stewartii</name>
    <dbReference type="NCBI Taxonomy" id="2732419"/>
    <lineage>
        <taxon>Eukaryota</taxon>
        <taxon>Fungi</taxon>
        <taxon>Fungi incertae sedis</taxon>
        <taxon>Chytridiomycota</taxon>
        <taxon>Chytridiomycota incertae sedis</taxon>
        <taxon>Chytridiomycetes</taxon>
        <taxon>Rhizophydiales</taxon>
        <taxon>Rhizophydiales incertae sedis</taxon>
        <taxon>Polyrhizophydium</taxon>
    </lineage>
</organism>
<feature type="transmembrane region" description="Helical" evidence="1">
    <location>
        <begin position="70"/>
        <end position="92"/>
    </location>
</feature>
<dbReference type="EMBL" id="JADGIZ020000062">
    <property type="protein sequence ID" value="KAL2912545.1"/>
    <property type="molecule type" value="Genomic_DNA"/>
</dbReference>
<feature type="transmembrane region" description="Helical" evidence="1">
    <location>
        <begin position="104"/>
        <end position="129"/>
    </location>
</feature>
<keyword evidence="1" id="KW-1133">Transmembrane helix</keyword>
<keyword evidence="1" id="KW-0812">Transmembrane</keyword>
<evidence type="ECO:0000313" key="2">
    <source>
        <dbReference type="EMBL" id="KAL2912545.1"/>
    </source>
</evidence>
<dbReference type="Proteomes" id="UP001527925">
    <property type="component" value="Unassembled WGS sequence"/>
</dbReference>
<name>A0ABR4MZ45_9FUNG</name>
<feature type="transmembrane region" description="Helical" evidence="1">
    <location>
        <begin position="28"/>
        <end position="50"/>
    </location>
</feature>
<keyword evidence="3" id="KW-1185">Reference proteome</keyword>
<comment type="caution">
    <text evidence="2">The sequence shown here is derived from an EMBL/GenBank/DDBJ whole genome shotgun (WGS) entry which is preliminary data.</text>
</comment>
<sequence>MLGVAVHEIASSAYFMLSARRDSWRAPIFRLCCVALVFVGVLTVLELSIIDWYISPYQQGDKFWHPKMVIAGFVCNTISMTLVPMQLVLFVVRLRVFHRGASPTFWGLSFVAFATFCFSVPANVVAIMTNLEARHAQVSNALFAASHGLEGVFSAVCSVLFLWSIAKGLGISRKDFIWEIVIKHEGVRFACIFVLNIIIAGFAIHAYAHSFNYVTYTAFYMPPLIYAIEIHTFLLTSYRATREMLDNNRADTSTLSGNMRRVGGGIAAIGTSGRAPAGAATVRITPAIKNDHERTRLDAELDEQRRSTVMLF</sequence>
<gene>
    <name evidence="2" type="ORF">HK105_207943</name>
</gene>
<proteinExistence type="predicted"/>
<feature type="transmembrane region" description="Helical" evidence="1">
    <location>
        <begin position="141"/>
        <end position="166"/>
    </location>
</feature>
<keyword evidence="1" id="KW-0472">Membrane</keyword>